<evidence type="ECO:0000256" key="1">
    <source>
        <dbReference type="ARBA" id="ARBA00022670"/>
    </source>
</evidence>
<dbReference type="GO" id="GO:0008233">
    <property type="term" value="F:peptidase activity"/>
    <property type="evidence" value="ECO:0007669"/>
    <property type="project" value="UniProtKB-KW"/>
</dbReference>
<dbReference type="GO" id="GO:0046872">
    <property type="term" value="F:metal ion binding"/>
    <property type="evidence" value="ECO:0007669"/>
    <property type="project" value="UniProtKB-KW"/>
</dbReference>
<dbReference type="NCBIfam" id="NF006579">
    <property type="entry name" value="PRK09104.1"/>
    <property type="match status" value="1"/>
</dbReference>
<evidence type="ECO:0000259" key="4">
    <source>
        <dbReference type="Pfam" id="PF07687"/>
    </source>
</evidence>
<dbReference type="SUPFAM" id="SSF53187">
    <property type="entry name" value="Zn-dependent exopeptidases"/>
    <property type="match status" value="1"/>
</dbReference>
<dbReference type="AlphaFoldDB" id="A0A6B0YZF8"/>
<dbReference type="InterPro" id="IPR051458">
    <property type="entry name" value="Cyt/Met_Dipeptidase"/>
</dbReference>
<dbReference type="Pfam" id="PF07687">
    <property type="entry name" value="M20_dimer"/>
    <property type="match status" value="1"/>
</dbReference>
<keyword evidence="3" id="KW-0378">Hydrolase</keyword>
<dbReference type="InterPro" id="IPR011650">
    <property type="entry name" value="Peptidase_M20_dimer"/>
</dbReference>
<dbReference type="NCBIfam" id="NF006053">
    <property type="entry name" value="PRK08201.1"/>
    <property type="match status" value="1"/>
</dbReference>
<proteinExistence type="predicted"/>
<dbReference type="EMBL" id="VXRG01000185">
    <property type="protein sequence ID" value="MXY96043.1"/>
    <property type="molecule type" value="Genomic_DNA"/>
</dbReference>
<protein>
    <submittedName>
        <fullName evidence="5">Dipeptidase</fullName>
    </submittedName>
</protein>
<accession>A0A6B0YZF8</accession>
<evidence type="ECO:0000256" key="2">
    <source>
        <dbReference type="ARBA" id="ARBA00022723"/>
    </source>
</evidence>
<keyword evidence="1" id="KW-0645">Protease</keyword>
<organism evidence="5">
    <name type="scientific">Caldilineaceae bacterium SB0664_bin_27</name>
    <dbReference type="NCBI Taxonomy" id="2605260"/>
    <lineage>
        <taxon>Bacteria</taxon>
        <taxon>Bacillati</taxon>
        <taxon>Chloroflexota</taxon>
        <taxon>Caldilineae</taxon>
        <taxon>Caldilineales</taxon>
        <taxon>Caldilineaceae</taxon>
    </lineage>
</organism>
<keyword evidence="2" id="KW-0479">Metal-binding</keyword>
<evidence type="ECO:0000313" key="5">
    <source>
        <dbReference type="EMBL" id="MXY96043.1"/>
    </source>
</evidence>
<comment type="caution">
    <text evidence="5">The sequence shown here is derived from an EMBL/GenBank/DDBJ whole genome shotgun (WGS) entry which is preliminary data.</text>
</comment>
<dbReference type="InterPro" id="IPR002933">
    <property type="entry name" value="Peptidase_M20"/>
</dbReference>
<sequence length="460" mass="50492">MASYQSYLEEHQDRFLAELIEFLRIPSISALPERAEDVARAGEWVAQRLTAAGVENVAVLPTDGHPVVYGDWLHATDRPTIMIYGHFDVQPVDPVELWTNPPFEPTVKGDRVYARGASDDKGNMLAPILAVEALLKGEGEAPVNLKFCFEGQEEIGSPNIPDFMPQHTERFACDLAVSADGGQFSETEPILLMSLRGVCGLQIDVHGATSDLHSGLHGGRIQNPIHALTQILGSLRRADGTVAVEGFYDDVVELTPDERAAVALVPFDGDHYLKDLGLEEEFGEPGYTNRERGWVRPTLEMNGIWGGFQEEGIKTVLPNSAHAKVTCRLVADQDPARIIALLKEHVTQHAPPGVRVEVTPLSILGRPYSISASHWGNRAAATVLKEMYGREPYQTRSGGSIPITGVFREQLGVDTISFGFGIEDENFHAPDEFFRLASFRKSQVAYCKLLAELGKSAPQM</sequence>
<dbReference type="Pfam" id="PF01546">
    <property type="entry name" value="Peptidase_M20"/>
    <property type="match status" value="1"/>
</dbReference>
<dbReference type="Gene3D" id="3.30.70.360">
    <property type="match status" value="1"/>
</dbReference>
<evidence type="ECO:0000256" key="3">
    <source>
        <dbReference type="ARBA" id="ARBA00022801"/>
    </source>
</evidence>
<reference evidence="5" key="1">
    <citation type="submission" date="2019-09" db="EMBL/GenBank/DDBJ databases">
        <title>Characterisation of the sponge microbiome using genome-centric metagenomics.</title>
        <authorList>
            <person name="Engelberts J.P."/>
            <person name="Robbins S.J."/>
            <person name="De Goeij J.M."/>
            <person name="Aranda M."/>
            <person name="Bell S.C."/>
            <person name="Webster N.S."/>
        </authorList>
    </citation>
    <scope>NUCLEOTIDE SEQUENCE</scope>
    <source>
        <strain evidence="5">SB0664_bin_27</strain>
    </source>
</reference>
<feature type="domain" description="Peptidase M20 dimerisation" evidence="4">
    <location>
        <begin position="194"/>
        <end position="353"/>
    </location>
</feature>
<dbReference type="NCBIfam" id="NF005914">
    <property type="entry name" value="PRK07907.1"/>
    <property type="match status" value="1"/>
</dbReference>
<dbReference type="Gene3D" id="3.40.630.10">
    <property type="entry name" value="Zn peptidases"/>
    <property type="match status" value="1"/>
</dbReference>
<gene>
    <name evidence="5" type="ORF">F4Y42_21590</name>
</gene>
<dbReference type="PANTHER" id="PTHR43270">
    <property type="entry name" value="BETA-ALA-HIS DIPEPTIDASE"/>
    <property type="match status" value="1"/>
</dbReference>
<name>A0A6B0YZF8_9CHLR</name>
<dbReference type="GO" id="GO:0006508">
    <property type="term" value="P:proteolysis"/>
    <property type="evidence" value="ECO:0007669"/>
    <property type="project" value="UniProtKB-KW"/>
</dbReference>
<dbReference type="PANTHER" id="PTHR43270:SF12">
    <property type="entry name" value="SUCCINYL-DIAMINOPIMELATE DESUCCINYLASE"/>
    <property type="match status" value="1"/>
</dbReference>